<evidence type="ECO:0000256" key="2">
    <source>
        <dbReference type="SAM" id="Phobius"/>
    </source>
</evidence>
<organism evidence="3 4">
    <name type="scientific">Oikopleura dioica</name>
    <name type="common">Tunicate</name>
    <dbReference type="NCBI Taxonomy" id="34765"/>
    <lineage>
        <taxon>Eukaryota</taxon>
        <taxon>Metazoa</taxon>
        <taxon>Chordata</taxon>
        <taxon>Tunicata</taxon>
        <taxon>Appendicularia</taxon>
        <taxon>Copelata</taxon>
        <taxon>Oikopleuridae</taxon>
        <taxon>Oikopleura</taxon>
    </lineage>
</organism>
<name>A0ABN7SJQ1_OIKDI</name>
<reference evidence="3 4" key="1">
    <citation type="submission" date="2021-04" db="EMBL/GenBank/DDBJ databases">
        <authorList>
            <person name="Bliznina A."/>
        </authorList>
    </citation>
    <scope>NUCLEOTIDE SEQUENCE [LARGE SCALE GENOMIC DNA]</scope>
</reference>
<dbReference type="Proteomes" id="UP001158576">
    <property type="component" value="Chromosome 1"/>
</dbReference>
<feature type="transmembrane region" description="Helical" evidence="2">
    <location>
        <begin position="85"/>
        <end position="105"/>
    </location>
</feature>
<evidence type="ECO:0000313" key="3">
    <source>
        <dbReference type="EMBL" id="CAG5102644.1"/>
    </source>
</evidence>
<proteinExistence type="predicted"/>
<keyword evidence="2" id="KW-1133">Transmembrane helix</keyword>
<keyword evidence="2" id="KW-0472">Membrane</keyword>
<dbReference type="EMBL" id="OU015566">
    <property type="protein sequence ID" value="CAG5102644.1"/>
    <property type="molecule type" value="Genomic_DNA"/>
</dbReference>
<protein>
    <submittedName>
        <fullName evidence="3">Oidioi.mRNA.OKI2018_I69.chr1.g398.t1.cds</fullName>
    </submittedName>
</protein>
<feature type="region of interest" description="Disordered" evidence="1">
    <location>
        <begin position="1"/>
        <end position="21"/>
    </location>
</feature>
<gene>
    <name evidence="3" type="ORF">OKIOD_LOCUS9163</name>
</gene>
<sequence>MKEEENCTNERSGQEKDVSLIDTDQELVDDGQLLGQGQVSIDIDVPLLDTNERQRNEEEQNDDQEVNTPSTEENSKKCCSKECKIVTNSILFLFVIALLVFKFVFEFNHNSDPIGTIFIPILGVLTLAKLLHDVKNADFTKFC</sequence>
<feature type="region of interest" description="Disordered" evidence="1">
    <location>
        <begin position="50"/>
        <end position="77"/>
    </location>
</feature>
<keyword evidence="2" id="KW-0812">Transmembrane</keyword>
<feature type="transmembrane region" description="Helical" evidence="2">
    <location>
        <begin position="111"/>
        <end position="131"/>
    </location>
</feature>
<evidence type="ECO:0000313" key="4">
    <source>
        <dbReference type="Proteomes" id="UP001158576"/>
    </source>
</evidence>
<keyword evidence="4" id="KW-1185">Reference proteome</keyword>
<evidence type="ECO:0000256" key="1">
    <source>
        <dbReference type="SAM" id="MobiDB-lite"/>
    </source>
</evidence>
<accession>A0ABN7SJQ1</accession>